<sequence length="58" mass="6328">MSVHESTSLVFTGFDDRATNLVIIAFISQVIRLGGQVTDIEISYMSQQYPVSSFGAIS</sequence>
<organism evidence="1 2">
    <name type="scientific">Batillaria attramentaria</name>
    <dbReference type="NCBI Taxonomy" id="370345"/>
    <lineage>
        <taxon>Eukaryota</taxon>
        <taxon>Metazoa</taxon>
        <taxon>Spiralia</taxon>
        <taxon>Lophotrochozoa</taxon>
        <taxon>Mollusca</taxon>
        <taxon>Gastropoda</taxon>
        <taxon>Caenogastropoda</taxon>
        <taxon>Sorbeoconcha</taxon>
        <taxon>Cerithioidea</taxon>
        <taxon>Batillariidae</taxon>
        <taxon>Batillaria</taxon>
    </lineage>
</organism>
<gene>
    <name evidence="1" type="ORF">BaRGS_00001196</name>
</gene>
<name>A0ABD0M743_9CAEN</name>
<protein>
    <submittedName>
        <fullName evidence="1">Uncharacterized protein</fullName>
    </submittedName>
</protein>
<dbReference type="Proteomes" id="UP001519460">
    <property type="component" value="Unassembled WGS sequence"/>
</dbReference>
<evidence type="ECO:0000313" key="1">
    <source>
        <dbReference type="EMBL" id="KAK7507261.1"/>
    </source>
</evidence>
<accession>A0ABD0M743</accession>
<proteinExistence type="predicted"/>
<dbReference type="AlphaFoldDB" id="A0ABD0M743"/>
<comment type="caution">
    <text evidence="1">The sequence shown here is derived from an EMBL/GenBank/DDBJ whole genome shotgun (WGS) entry which is preliminary data.</text>
</comment>
<evidence type="ECO:0000313" key="2">
    <source>
        <dbReference type="Proteomes" id="UP001519460"/>
    </source>
</evidence>
<dbReference type="EMBL" id="JACVVK020000004">
    <property type="protein sequence ID" value="KAK7507261.1"/>
    <property type="molecule type" value="Genomic_DNA"/>
</dbReference>
<reference evidence="1 2" key="1">
    <citation type="journal article" date="2023" name="Sci. Data">
        <title>Genome assembly of the Korean intertidal mud-creeper Batillaria attramentaria.</title>
        <authorList>
            <person name="Patra A.K."/>
            <person name="Ho P.T."/>
            <person name="Jun S."/>
            <person name="Lee S.J."/>
            <person name="Kim Y."/>
            <person name="Won Y.J."/>
        </authorList>
    </citation>
    <scope>NUCLEOTIDE SEQUENCE [LARGE SCALE GENOMIC DNA]</scope>
    <source>
        <strain evidence="1">Wonlab-2016</strain>
    </source>
</reference>
<feature type="non-terminal residue" evidence="1">
    <location>
        <position position="58"/>
    </location>
</feature>
<keyword evidence="2" id="KW-1185">Reference proteome</keyword>